<evidence type="ECO:0000256" key="3">
    <source>
        <dbReference type="ARBA" id="ARBA00022692"/>
    </source>
</evidence>
<evidence type="ECO:0000313" key="9">
    <source>
        <dbReference type="Proteomes" id="UP001597112"/>
    </source>
</evidence>
<feature type="transmembrane region" description="Helical" evidence="6">
    <location>
        <begin position="31"/>
        <end position="51"/>
    </location>
</feature>
<keyword evidence="5 6" id="KW-0472">Membrane</keyword>
<evidence type="ECO:0000259" key="7">
    <source>
        <dbReference type="Pfam" id="PF13396"/>
    </source>
</evidence>
<comment type="caution">
    <text evidence="8">The sequence shown here is derived from an EMBL/GenBank/DDBJ whole genome shotgun (WGS) entry which is preliminary data.</text>
</comment>
<keyword evidence="3 6" id="KW-0812">Transmembrane</keyword>
<gene>
    <name evidence="8" type="ORF">ACFQ21_25860</name>
</gene>
<dbReference type="Proteomes" id="UP001597112">
    <property type="component" value="Unassembled WGS sequence"/>
</dbReference>
<evidence type="ECO:0000256" key="6">
    <source>
        <dbReference type="SAM" id="Phobius"/>
    </source>
</evidence>
<dbReference type="InterPro" id="IPR027379">
    <property type="entry name" value="CLS_N"/>
</dbReference>
<proteinExistence type="predicted"/>
<evidence type="ECO:0000256" key="5">
    <source>
        <dbReference type="ARBA" id="ARBA00023136"/>
    </source>
</evidence>
<evidence type="ECO:0000256" key="2">
    <source>
        <dbReference type="ARBA" id="ARBA00022475"/>
    </source>
</evidence>
<keyword evidence="9" id="KW-1185">Reference proteome</keyword>
<feature type="transmembrane region" description="Helical" evidence="6">
    <location>
        <begin position="6"/>
        <end position="24"/>
    </location>
</feature>
<name>A0ABW3KBP9_9BACT</name>
<dbReference type="Pfam" id="PF13396">
    <property type="entry name" value="PLDc_N"/>
    <property type="match status" value="1"/>
</dbReference>
<dbReference type="RefSeq" id="WP_377584436.1">
    <property type="nucleotide sequence ID" value="NZ_JBHTKA010000014.1"/>
</dbReference>
<keyword evidence="2" id="KW-1003">Cell membrane</keyword>
<accession>A0ABW3KBP9</accession>
<keyword evidence="4 6" id="KW-1133">Transmembrane helix</keyword>
<evidence type="ECO:0000313" key="8">
    <source>
        <dbReference type="EMBL" id="MFD1002778.1"/>
    </source>
</evidence>
<protein>
    <submittedName>
        <fullName evidence="8">PLD nuclease N-terminal domain-containing protein</fullName>
    </submittedName>
</protein>
<reference evidence="9" key="1">
    <citation type="journal article" date="2019" name="Int. J. Syst. Evol. Microbiol.">
        <title>The Global Catalogue of Microorganisms (GCM) 10K type strain sequencing project: providing services to taxonomists for standard genome sequencing and annotation.</title>
        <authorList>
            <consortium name="The Broad Institute Genomics Platform"/>
            <consortium name="The Broad Institute Genome Sequencing Center for Infectious Disease"/>
            <person name="Wu L."/>
            <person name="Ma J."/>
        </authorList>
    </citation>
    <scope>NUCLEOTIDE SEQUENCE [LARGE SCALE GENOMIC DNA]</scope>
    <source>
        <strain evidence="9">CCUG 58938</strain>
    </source>
</reference>
<dbReference type="EMBL" id="JBHTKA010000014">
    <property type="protein sequence ID" value="MFD1002778.1"/>
    <property type="molecule type" value="Genomic_DNA"/>
</dbReference>
<evidence type="ECO:0000256" key="1">
    <source>
        <dbReference type="ARBA" id="ARBA00004651"/>
    </source>
</evidence>
<comment type="subcellular location">
    <subcellularLocation>
        <location evidence="1">Cell membrane</location>
        <topology evidence="1">Multi-pass membrane protein</topology>
    </subcellularLocation>
</comment>
<sequence>MGRFISLLILIIDILVIVDILRSNKETEKKILWIIAVVFLPVLGPILYYFIGKNKL</sequence>
<evidence type="ECO:0000256" key="4">
    <source>
        <dbReference type="ARBA" id="ARBA00022989"/>
    </source>
</evidence>
<feature type="domain" description="Cardiolipin synthase N-terminal" evidence="7">
    <location>
        <begin position="11"/>
        <end position="52"/>
    </location>
</feature>
<organism evidence="8 9">
    <name type="scientific">Ohtaekwangia kribbensis</name>
    <dbReference type="NCBI Taxonomy" id="688913"/>
    <lineage>
        <taxon>Bacteria</taxon>
        <taxon>Pseudomonadati</taxon>
        <taxon>Bacteroidota</taxon>
        <taxon>Cytophagia</taxon>
        <taxon>Cytophagales</taxon>
        <taxon>Fulvivirgaceae</taxon>
        <taxon>Ohtaekwangia</taxon>
    </lineage>
</organism>